<gene>
    <name evidence="2" type="ORF">HHL14_05510</name>
</gene>
<dbReference type="RefSeq" id="WP_169496557.1">
    <property type="nucleotide sequence ID" value="NZ_JABBFZ010000002.1"/>
</dbReference>
<protein>
    <submittedName>
        <fullName evidence="2">Uncharacterized protein</fullName>
    </submittedName>
</protein>
<dbReference type="AlphaFoldDB" id="A0A7X9X2L7"/>
<organism evidence="2 3">
    <name type="scientific">Paraburkholderia antibiotica</name>
    <dbReference type="NCBI Taxonomy" id="2728839"/>
    <lineage>
        <taxon>Bacteria</taxon>
        <taxon>Pseudomonadati</taxon>
        <taxon>Pseudomonadota</taxon>
        <taxon>Betaproteobacteria</taxon>
        <taxon>Burkholderiales</taxon>
        <taxon>Burkholderiaceae</taxon>
        <taxon>Paraburkholderia</taxon>
    </lineage>
</organism>
<sequence length="100" mass="10767">MTGAIARNVATNAAATIAANASPHLGMKPWNRVLSARCKRAKRALCAQQRAMIAQFCGRTDCEIRPASLTFRTSRHGSNASSALPARRARFGAPEDKETQ</sequence>
<evidence type="ECO:0000256" key="1">
    <source>
        <dbReference type="SAM" id="MobiDB-lite"/>
    </source>
</evidence>
<feature type="compositionally biased region" description="Polar residues" evidence="1">
    <location>
        <begin position="73"/>
        <end position="82"/>
    </location>
</feature>
<evidence type="ECO:0000313" key="2">
    <source>
        <dbReference type="EMBL" id="NML30285.1"/>
    </source>
</evidence>
<dbReference type="EMBL" id="JABBFZ010000002">
    <property type="protein sequence ID" value="NML30285.1"/>
    <property type="molecule type" value="Genomic_DNA"/>
</dbReference>
<reference evidence="2 3" key="1">
    <citation type="submission" date="2020-04" db="EMBL/GenBank/DDBJ databases">
        <title>Paraburkholderia sp. G-4-1-8 isolated from soil.</title>
        <authorList>
            <person name="Dahal R.H."/>
        </authorList>
    </citation>
    <scope>NUCLEOTIDE SEQUENCE [LARGE SCALE GENOMIC DNA]</scope>
    <source>
        <strain evidence="2 3">G-4-1-8</strain>
    </source>
</reference>
<dbReference type="Proteomes" id="UP000583127">
    <property type="component" value="Unassembled WGS sequence"/>
</dbReference>
<name>A0A7X9X2L7_9BURK</name>
<comment type="caution">
    <text evidence="2">The sequence shown here is derived from an EMBL/GenBank/DDBJ whole genome shotgun (WGS) entry which is preliminary data.</text>
</comment>
<proteinExistence type="predicted"/>
<keyword evidence="3" id="KW-1185">Reference proteome</keyword>
<evidence type="ECO:0000313" key="3">
    <source>
        <dbReference type="Proteomes" id="UP000583127"/>
    </source>
</evidence>
<accession>A0A7X9X2L7</accession>
<feature type="region of interest" description="Disordered" evidence="1">
    <location>
        <begin position="73"/>
        <end position="100"/>
    </location>
</feature>